<accession>A0A0L9T5C8</accession>
<organism evidence="2 3">
    <name type="scientific">Phaseolus angularis</name>
    <name type="common">Azuki bean</name>
    <name type="synonym">Vigna angularis</name>
    <dbReference type="NCBI Taxonomy" id="3914"/>
    <lineage>
        <taxon>Eukaryota</taxon>
        <taxon>Viridiplantae</taxon>
        <taxon>Streptophyta</taxon>
        <taxon>Embryophyta</taxon>
        <taxon>Tracheophyta</taxon>
        <taxon>Spermatophyta</taxon>
        <taxon>Magnoliopsida</taxon>
        <taxon>eudicotyledons</taxon>
        <taxon>Gunneridae</taxon>
        <taxon>Pentapetalae</taxon>
        <taxon>rosids</taxon>
        <taxon>fabids</taxon>
        <taxon>Fabales</taxon>
        <taxon>Fabaceae</taxon>
        <taxon>Papilionoideae</taxon>
        <taxon>50 kb inversion clade</taxon>
        <taxon>NPAAA clade</taxon>
        <taxon>indigoferoid/millettioid clade</taxon>
        <taxon>Phaseoleae</taxon>
        <taxon>Vigna</taxon>
    </lineage>
</organism>
<gene>
    <name evidence="2" type="ORF">LR48_Vigan115s000100</name>
</gene>
<evidence type="ECO:0000256" key="1">
    <source>
        <dbReference type="SAM" id="MobiDB-lite"/>
    </source>
</evidence>
<evidence type="ECO:0000313" key="3">
    <source>
        <dbReference type="Proteomes" id="UP000053144"/>
    </source>
</evidence>
<reference evidence="3" key="1">
    <citation type="journal article" date="2015" name="Proc. Natl. Acad. Sci. U.S.A.">
        <title>Genome sequencing of adzuki bean (Vigna angularis) provides insight into high starch and low fat accumulation and domestication.</title>
        <authorList>
            <person name="Yang K."/>
            <person name="Tian Z."/>
            <person name="Chen C."/>
            <person name="Luo L."/>
            <person name="Zhao B."/>
            <person name="Wang Z."/>
            <person name="Yu L."/>
            <person name="Li Y."/>
            <person name="Sun Y."/>
            <person name="Li W."/>
            <person name="Chen Y."/>
            <person name="Li Y."/>
            <person name="Zhang Y."/>
            <person name="Ai D."/>
            <person name="Zhao J."/>
            <person name="Shang C."/>
            <person name="Ma Y."/>
            <person name="Wu B."/>
            <person name="Wang M."/>
            <person name="Gao L."/>
            <person name="Sun D."/>
            <person name="Zhang P."/>
            <person name="Guo F."/>
            <person name="Wang W."/>
            <person name="Li Y."/>
            <person name="Wang J."/>
            <person name="Varshney R.K."/>
            <person name="Wang J."/>
            <person name="Ling H.Q."/>
            <person name="Wan P."/>
        </authorList>
    </citation>
    <scope>NUCLEOTIDE SEQUENCE</scope>
    <source>
        <strain evidence="3">cv. Jingnong 6</strain>
    </source>
</reference>
<proteinExistence type="predicted"/>
<dbReference type="EMBL" id="KQ258269">
    <property type="protein sequence ID" value="KOM25531.1"/>
    <property type="molecule type" value="Genomic_DNA"/>
</dbReference>
<feature type="region of interest" description="Disordered" evidence="1">
    <location>
        <begin position="59"/>
        <end position="101"/>
    </location>
</feature>
<dbReference type="AlphaFoldDB" id="A0A0L9T5C8"/>
<dbReference type="Gramene" id="KOM25531">
    <property type="protein sequence ID" value="KOM25531"/>
    <property type="gene ID" value="LR48_Vigan115s000100"/>
</dbReference>
<dbReference type="Proteomes" id="UP000053144">
    <property type="component" value="Unassembled WGS sequence"/>
</dbReference>
<feature type="compositionally biased region" description="Acidic residues" evidence="1">
    <location>
        <begin position="75"/>
        <end position="101"/>
    </location>
</feature>
<protein>
    <submittedName>
        <fullName evidence="2">Uncharacterized protein</fullName>
    </submittedName>
</protein>
<name>A0A0L9T5C8_PHAAN</name>
<evidence type="ECO:0000313" key="2">
    <source>
        <dbReference type="EMBL" id="KOM25531.1"/>
    </source>
</evidence>
<sequence>MALSTLKRAPRHECEAPALRVMKGAPKLATTEMIIGMYDKPPTHRWTMDDFHNVVAWPEEQAQASRAGAVGASAMDDEDDEDVFEDAEDDEEEEDSDDSMG</sequence>